<reference evidence="1" key="1">
    <citation type="submission" date="2019-08" db="EMBL/GenBank/DDBJ databases">
        <title>Comparative genome analysis confer to the adaptation heavy metal polluted environment.</title>
        <authorList>
            <person name="Li Y."/>
        </authorList>
    </citation>
    <scope>NUCLEOTIDE SEQUENCE [LARGE SCALE GENOMIC DNA]</scope>
    <source>
        <strain evidence="1">P1</strain>
    </source>
</reference>
<organism evidence="1 2">
    <name type="scientific">Mucilaginibacter rubeus</name>
    <dbReference type="NCBI Taxonomy" id="2027860"/>
    <lineage>
        <taxon>Bacteria</taxon>
        <taxon>Pseudomonadati</taxon>
        <taxon>Bacteroidota</taxon>
        <taxon>Sphingobacteriia</taxon>
        <taxon>Sphingobacteriales</taxon>
        <taxon>Sphingobacteriaceae</taxon>
        <taxon>Mucilaginibacter</taxon>
    </lineage>
</organism>
<dbReference type="Proteomes" id="UP000251402">
    <property type="component" value="Chromosome"/>
</dbReference>
<keyword evidence="2" id="KW-1185">Reference proteome</keyword>
<evidence type="ECO:0000313" key="2">
    <source>
        <dbReference type="Proteomes" id="UP000251402"/>
    </source>
</evidence>
<evidence type="ECO:0000313" key="1">
    <source>
        <dbReference type="EMBL" id="QEM10189.1"/>
    </source>
</evidence>
<sequence>MNEDFDNLIVTQAIKNAGNLEVAFKTYQLWQEILNHLVNDFFVKLKPKLLSELPNFGGEWFIELAKPSNMRTAMNIHLHNSLWQNLIFGLGDYDGDRVHFFVQYQYHNRMNLYQFVADKLNGKANLDIWYQRFVMPYNTWNLTIDGIMAVYEPTQLIDYCTSKLVELAIIINDYFNLNS</sequence>
<dbReference type="RefSeq" id="WP_112569151.1">
    <property type="nucleotide sequence ID" value="NZ_CP043450.1"/>
</dbReference>
<dbReference type="EMBL" id="CP043450">
    <property type="protein sequence ID" value="QEM10189.1"/>
    <property type="molecule type" value="Genomic_DNA"/>
</dbReference>
<dbReference type="AlphaFoldDB" id="A0A5C1HXN1"/>
<protein>
    <submittedName>
        <fullName evidence="1">Uncharacterized protein</fullName>
    </submittedName>
</protein>
<gene>
    <name evidence="1" type="ORF">DEO27_009180</name>
</gene>
<accession>A0A5C1HXN1</accession>
<proteinExistence type="predicted"/>
<name>A0A5C1HXN1_9SPHI</name>
<dbReference type="KEGG" id="mrub:DEO27_009180"/>